<comment type="caution">
    <text evidence="4">Lacks conserved residue(s) required for the propagation of feature annotation.</text>
</comment>
<feature type="site" description="Important for substrate specificity" evidence="4">
    <location>
        <position position="32"/>
    </location>
</feature>
<dbReference type="EC" id="3.6.1.9" evidence="4"/>
<reference evidence="5 6" key="1">
    <citation type="submission" date="2020-01" db="EMBL/GenBank/DDBJ databases">
        <title>Genome sequencing of strain KACC 21507.</title>
        <authorList>
            <person name="Heo J."/>
            <person name="Kim S.-J."/>
            <person name="Kim J.-S."/>
            <person name="Hong S.-B."/>
            <person name="Kwon S.-W."/>
        </authorList>
    </citation>
    <scope>NUCLEOTIDE SEQUENCE [LARGE SCALE GENOMIC DNA]</scope>
    <source>
        <strain evidence="5 6">KACC 21507</strain>
    </source>
</reference>
<comment type="catalytic activity">
    <reaction evidence="4">
        <text>dTTP + H2O = dTMP + diphosphate + H(+)</text>
        <dbReference type="Rhea" id="RHEA:28534"/>
        <dbReference type="ChEBI" id="CHEBI:15377"/>
        <dbReference type="ChEBI" id="CHEBI:15378"/>
        <dbReference type="ChEBI" id="CHEBI:33019"/>
        <dbReference type="ChEBI" id="CHEBI:37568"/>
        <dbReference type="ChEBI" id="CHEBI:63528"/>
        <dbReference type="EC" id="3.6.1.9"/>
    </reaction>
</comment>
<dbReference type="EMBL" id="CP047652">
    <property type="protein sequence ID" value="QHI96208.1"/>
    <property type="molecule type" value="Genomic_DNA"/>
</dbReference>
<proteinExistence type="inferred from homology"/>
<dbReference type="GO" id="GO:0009117">
    <property type="term" value="P:nucleotide metabolic process"/>
    <property type="evidence" value="ECO:0007669"/>
    <property type="project" value="UniProtKB-KW"/>
</dbReference>
<feature type="active site" description="Proton acceptor" evidence="4">
    <location>
        <position position="91"/>
    </location>
</feature>
<name>A0A6P1NFJ0_9PROT</name>
<dbReference type="PIRSF" id="PIRSF006305">
    <property type="entry name" value="Maf"/>
    <property type="match status" value="1"/>
</dbReference>
<dbReference type="InterPro" id="IPR003697">
    <property type="entry name" value="Maf-like"/>
</dbReference>
<dbReference type="Gene3D" id="3.90.950.10">
    <property type="match status" value="1"/>
</dbReference>
<comment type="cofactor">
    <cofactor evidence="1 4">
        <name>a divalent metal cation</name>
        <dbReference type="ChEBI" id="CHEBI:60240"/>
    </cofactor>
</comment>
<organism evidence="5 6">
    <name type="scientific">Aristophania vespae</name>
    <dbReference type="NCBI Taxonomy" id="2697033"/>
    <lineage>
        <taxon>Bacteria</taxon>
        <taxon>Pseudomonadati</taxon>
        <taxon>Pseudomonadota</taxon>
        <taxon>Alphaproteobacteria</taxon>
        <taxon>Acetobacterales</taxon>
        <taxon>Acetobacteraceae</taxon>
        <taxon>Aristophania</taxon>
    </lineage>
</organism>
<comment type="subcellular location">
    <subcellularLocation>
        <location evidence="4">Cytoplasm</location>
    </subcellularLocation>
</comment>
<evidence type="ECO:0000256" key="1">
    <source>
        <dbReference type="ARBA" id="ARBA00001968"/>
    </source>
</evidence>
<dbReference type="NCBIfam" id="TIGR00172">
    <property type="entry name" value="maf"/>
    <property type="match status" value="1"/>
</dbReference>
<evidence type="ECO:0000256" key="3">
    <source>
        <dbReference type="ARBA" id="ARBA00023080"/>
    </source>
</evidence>
<keyword evidence="2 4" id="KW-0378">Hydrolase</keyword>
<sequence length="217" mass="23640">MTASVSKMTSLPHELVSQNKKPLLILASASPRRLELLAQIGIVPDRVIPADLDETPRKGELPRLYAKRLAHEKAALVASQCQEPALILGADTVVAVGRRILQKAEDEDTARRHLTLLSGRRHKVFTAIALYPSAILPDSHVSERIVESYVTFTNMQPHHIDSLIAQGDWRGKAGSYALQGAAASYIRQMGGSPSAVIGLPLFETAQLLRGQPSFRVV</sequence>
<dbReference type="KEGG" id="bomb:GT348_08205"/>
<dbReference type="InterPro" id="IPR029001">
    <property type="entry name" value="ITPase-like_fam"/>
</dbReference>
<evidence type="ECO:0000313" key="5">
    <source>
        <dbReference type="EMBL" id="QHI96208.1"/>
    </source>
</evidence>
<dbReference type="GO" id="GO:0047429">
    <property type="term" value="F:nucleoside triphosphate diphosphatase activity"/>
    <property type="evidence" value="ECO:0007669"/>
    <property type="project" value="UniProtKB-EC"/>
</dbReference>
<dbReference type="SUPFAM" id="SSF52972">
    <property type="entry name" value="ITPase-like"/>
    <property type="match status" value="1"/>
</dbReference>
<protein>
    <recommendedName>
        <fullName evidence="4">dTTP/UTP pyrophosphatase</fullName>
        <shortName evidence="4">dTTPase/UTPase</shortName>
        <ecNumber evidence="4">3.6.1.9</ecNumber>
    </recommendedName>
    <alternativeName>
        <fullName evidence="4">Nucleoside triphosphate pyrophosphatase</fullName>
    </alternativeName>
    <alternativeName>
        <fullName evidence="4">Nucleotide pyrophosphatase</fullName>
        <shortName evidence="4">Nucleotide PPase</shortName>
    </alternativeName>
</protein>
<keyword evidence="4" id="KW-0963">Cytoplasm</keyword>
<keyword evidence="3 4" id="KW-0546">Nucleotide metabolism</keyword>
<feature type="site" description="Important for substrate specificity" evidence="4">
    <location>
        <position position="92"/>
    </location>
</feature>
<dbReference type="Proteomes" id="UP000463975">
    <property type="component" value="Chromosome"/>
</dbReference>
<comment type="function">
    <text evidence="4">Nucleoside triphosphate pyrophosphatase that hydrolyzes dTTP and UTP. May have a dual role in cell division arrest and in preventing the incorporation of modified nucleotides into cellular nucleic acids.</text>
</comment>
<dbReference type="AlphaFoldDB" id="A0A6P1NFJ0"/>
<dbReference type="Pfam" id="PF02545">
    <property type="entry name" value="Maf"/>
    <property type="match status" value="1"/>
</dbReference>
<evidence type="ECO:0000256" key="2">
    <source>
        <dbReference type="ARBA" id="ARBA00022801"/>
    </source>
</evidence>
<dbReference type="GO" id="GO:0005737">
    <property type="term" value="C:cytoplasm"/>
    <property type="evidence" value="ECO:0007669"/>
    <property type="project" value="UniProtKB-SubCell"/>
</dbReference>
<accession>A0A6P1NFJ0</accession>
<evidence type="ECO:0000313" key="6">
    <source>
        <dbReference type="Proteomes" id="UP000463975"/>
    </source>
</evidence>
<comment type="similarity">
    <text evidence="4">Belongs to the Maf family. YhdE subfamily.</text>
</comment>
<feature type="site" description="Important for substrate specificity" evidence="4">
    <location>
        <position position="179"/>
    </location>
</feature>
<comment type="catalytic activity">
    <reaction evidence="4">
        <text>UTP + H2O = UMP + diphosphate + H(+)</text>
        <dbReference type="Rhea" id="RHEA:29395"/>
        <dbReference type="ChEBI" id="CHEBI:15377"/>
        <dbReference type="ChEBI" id="CHEBI:15378"/>
        <dbReference type="ChEBI" id="CHEBI:33019"/>
        <dbReference type="ChEBI" id="CHEBI:46398"/>
        <dbReference type="ChEBI" id="CHEBI:57865"/>
        <dbReference type="EC" id="3.6.1.9"/>
    </reaction>
</comment>
<keyword evidence="6" id="KW-1185">Reference proteome</keyword>
<evidence type="ECO:0000256" key="4">
    <source>
        <dbReference type="HAMAP-Rule" id="MF_00528"/>
    </source>
</evidence>
<dbReference type="CDD" id="cd00555">
    <property type="entry name" value="Maf"/>
    <property type="match status" value="1"/>
</dbReference>
<dbReference type="HAMAP" id="MF_00528">
    <property type="entry name" value="Maf"/>
    <property type="match status" value="1"/>
</dbReference>
<dbReference type="PANTHER" id="PTHR43213">
    <property type="entry name" value="BIFUNCTIONAL DTTP/UTP PYROPHOSPHATASE/METHYLTRANSFERASE PROTEIN-RELATED"/>
    <property type="match status" value="1"/>
</dbReference>
<dbReference type="PANTHER" id="PTHR43213:SF5">
    <property type="entry name" value="BIFUNCTIONAL DTTP_UTP PYROPHOSPHATASE_METHYLTRANSFERASE PROTEIN-RELATED"/>
    <property type="match status" value="1"/>
</dbReference>
<gene>
    <name evidence="5" type="primary">maf</name>
    <name evidence="5" type="ORF">GT348_08205</name>
</gene>